<sequence length="147" mass="17686">MKDVKGVFRNLEKMLRQASWFNDDWEIYNRGNYMQLYKQSWFNHNQGGVHFETFIESPQIKQKSFPVCVHAEEDCPAQAEFIERVVKLEAERINSWKGYKMLDNSYGICQRTLPLNFKNLEQRLFEEFNRLRTLEASIEQILLELDR</sequence>
<name>A0A7X4RT69_9VIBR</name>
<dbReference type="Proteomes" id="UP000462621">
    <property type="component" value="Unassembled WGS sequence"/>
</dbReference>
<proteinExistence type="predicted"/>
<evidence type="ECO:0000313" key="2">
    <source>
        <dbReference type="Proteomes" id="UP000462621"/>
    </source>
</evidence>
<reference evidence="1 2" key="1">
    <citation type="submission" date="2019-10" db="EMBL/GenBank/DDBJ databases">
        <title>Vibrio sp. nov. isolated from a shrimp pond.</title>
        <authorList>
            <person name="Gomez-Gil B."/>
            <person name="Enciso-Ibarra J."/>
            <person name="Enciso-Ibarra K."/>
            <person name="Bolan-Mejia C."/>
        </authorList>
    </citation>
    <scope>NUCLEOTIDE SEQUENCE [LARGE SCALE GENOMIC DNA]</scope>
    <source>
        <strain evidence="1 2">CAIM 722</strain>
    </source>
</reference>
<protein>
    <submittedName>
        <fullName evidence="1">Uncharacterized protein</fullName>
    </submittedName>
</protein>
<organism evidence="1 2">
    <name type="scientific">Vibrio eleionomae</name>
    <dbReference type="NCBI Taxonomy" id="2653505"/>
    <lineage>
        <taxon>Bacteria</taxon>
        <taxon>Pseudomonadati</taxon>
        <taxon>Pseudomonadota</taxon>
        <taxon>Gammaproteobacteria</taxon>
        <taxon>Vibrionales</taxon>
        <taxon>Vibrionaceae</taxon>
        <taxon>Vibrio</taxon>
    </lineage>
</organism>
<comment type="caution">
    <text evidence="1">The sequence shown here is derived from an EMBL/GenBank/DDBJ whole genome shotgun (WGS) entry which is preliminary data.</text>
</comment>
<dbReference type="AlphaFoldDB" id="A0A7X4RT69"/>
<dbReference type="EMBL" id="WEKT01000002">
    <property type="protein sequence ID" value="MZI91915.1"/>
    <property type="molecule type" value="Genomic_DNA"/>
</dbReference>
<keyword evidence="2" id="KW-1185">Reference proteome</keyword>
<evidence type="ECO:0000313" key="1">
    <source>
        <dbReference type="EMBL" id="MZI91915.1"/>
    </source>
</evidence>
<gene>
    <name evidence="1" type="ORF">F9817_01680</name>
</gene>
<accession>A0A7X4RT69</accession>
<dbReference type="RefSeq" id="WP_161153229.1">
    <property type="nucleotide sequence ID" value="NZ_WEKT01000002.1"/>
</dbReference>